<feature type="transmembrane region" description="Helical" evidence="9">
    <location>
        <begin position="42"/>
        <end position="61"/>
    </location>
</feature>
<feature type="transmembrane region" description="Helical" evidence="9">
    <location>
        <begin position="102"/>
        <end position="121"/>
    </location>
</feature>
<evidence type="ECO:0000256" key="6">
    <source>
        <dbReference type="ARBA" id="ARBA00022737"/>
    </source>
</evidence>
<organism evidence="10 11">
    <name type="scientific">Chlamydomonas eustigma</name>
    <dbReference type="NCBI Taxonomy" id="1157962"/>
    <lineage>
        <taxon>Eukaryota</taxon>
        <taxon>Viridiplantae</taxon>
        <taxon>Chlorophyta</taxon>
        <taxon>core chlorophytes</taxon>
        <taxon>Chlorophyceae</taxon>
        <taxon>CS clade</taxon>
        <taxon>Chlamydomonadales</taxon>
        <taxon>Chlamydomonadaceae</taxon>
        <taxon>Chlamydomonas</taxon>
    </lineage>
</organism>
<evidence type="ECO:0000256" key="9">
    <source>
        <dbReference type="SAM" id="Phobius"/>
    </source>
</evidence>
<evidence type="ECO:0000256" key="2">
    <source>
        <dbReference type="ARBA" id="ARBA00007809"/>
    </source>
</evidence>
<name>A0A250XD44_9CHLO</name>
<evidence type="ECO:0000256" key="7">
    <source>
        <dbReference type="ARBA" id="ARBA00022989"/>
    </source>
</evidence>
<dbReference type="Pfam" id="PF03083">
    <property type="entry name" value="MtN3_slv"/>
    <property type="match status" value="2"/>
</dbReference>
<gene>
    <name evidence="10" type="ORF">CEUSTIGMA_g8439.t1</name>
</gene>
<dbReference type="AlphaFoldDB" id="A0A250XD44"/>
<keyword evidence="3" id="KW-0813">Transport</keyword>
<keyword evidence="5 9" id="KW-0812">Transmembrane</keyword>
<feature type="transmembrane region" description="Helical" evidence="9">
    <location>
        <begin position="127"/>
        <end position="146"/>
    </location>
</feature>
<dbReference type="Proteomes" id="UP000232323">
    <property type="component" value="Unassembled WGS sequence"/>
</dbReference>
<keyword evidence="4" id="KW-0762">Sugar transport</keyword>
<dbReference type="GO" id="GO:0016020">
    <property type="term" value="C:membrane"/>
    <property type="evidence" value="ECO:0007669"/>
    <property type="project" value="InterPro"/>
</dbReference>
<dbReference type="Gene3D" id="1.20.1280.290">
    <property type="match status" value="1"/>
</dbReference>
<comment type="caution">
    <text evidence="10">The sequence shown here is derived from an EMBL/GenBank/DDBJ whole genome shotgun (WGS) entry which is preliminary data.</text>
</comment>
<dbReference type="EMBL" id="BEGY01000059">
    <property type="protein sequence ID" value="GAX81004.1"/>
    <property type="molecule type" value="Genomic_DNA"/>
</dbReference>
<proteinExistence type="inferred from homology"/>
<accession>A0A250XD44</accession>
<dbReference type="InterPro" id="IPR004316">
    <property type="entry name" value="SWEET_rpt"/>
</dbReference>
<keyword evidence="8 9" id="KW-0472">Membrane</keyword>
<keyword evidence="7 9" id="KW-1133">Transmembrane helix</keyword>
<dbReference type="GO" id="GO:0051119">
    <property type="term" value="F:sugar transmembrane transporter activity"/>
    <property type="evidence" value="ECO:0007669"/>
    <property type="project" value="InterPro"/>
</dbReference>
<evidence type="ECO:0000256" key="1">
    <source>
        <dbReference type="ARBA" id="ARBA00004127"/>
    </source>
</evidence>
<protein>
    <recommendedName>
        <fullName evidence="12">Bidirectional sugar transporter SWEET</fullName>
    </recommendedName>
</protein>
<keyword evidence="11" id="KW-1185">Reference proteome</keyword>
<sequence>MGDFLLESFVPGLGALVSLLMYGAPLSAVLKAASSRSLGDLNAIPFSITIANTIIWLSYGLLKHDPFITTPNAPGVCLAVFCTMTTYGLADETVKSRMRMILCGQAVLLPLLGVLTAFACSNLTEQLSLWGLSGNAISLVYYGAPLSTMAEVIKTRNSASILLPLTLMNLVNALLW</sequence>
<evidence type="ECO:0000256" key="3">
    <source>
        <dbReference type="ARBA" id="ARBA00022448"/>
    </source>
</evidence>
<evidence type="ECO:0000313" key="11">
    <source>
        <dbReference type="Proteomes" id="UP000232323"/>
    </source>
</evidence>
<comment type="subcellular location">
    <subcellularLocation>
        <location evidence="1">Endomembrane system</location>
        <topology evidence="1">Multi-pass membrane protein</topology>
    </subcellularLocation>
</comment>
<feature type="transmembrane region" description="Helical" evidence="9">
    <location>
        <begin position="73"/>
        <end position="90"/>
    </location>
</feature>
<evidence type="ECO:0000256" key="4">
    <source>
        <dbReference type="ARBA" id="ARBA00022597"/>
    </source>
</evidence>
<dbReference type="InterPro" id="IPR047664">
    <property type="entry name" value="SWEET"/>
</dbReference>
<evidence type="ECO:0008006" key="12">
    <source>
        <dbReference type="Google" id="ProtNLM"/>
    </source>
</evidence>
<feature type="transmembrane region" description="Helical" evidence="9">
    <location>
        <begin position="12"/>
        <end position="30"/>
    </location>
</feature>
<dbReference type="PANTHER" id="PTHR10791">
    <property type="entry name" value="RAG1-ACTIVATING PROTEIN 1"/>
    <property type="match status" value="1"/>
</dbReference>
<dbReference type="GO" id="GO:0012505">
    <property type="term" value="C:endomembrane system"/>
    <property type="evidence" value="ECO:0007669"/>
    <property type="project" value="UniProtKB-SubCell"/>
</dbReference>
<keyword evidence="6" id="KW-0677">Repeat</keyword>
<dbReference type="PANTHER" id="PTHR10791:SF224">
    <property type="entry name" value="SUGAR TRANSPORTER SWEET"/>
    <property type="match status" value="1"/>
</dbReference>
<evidence type="ECO:0000256" key="8">
    <source>
        <dbReference type="ARBA" id="ARBA00023136"/>
    </source>
</evidence>
<reference evidence="10 11" key="1">
    <citation type="submission" date="2017-08" db="EMBL/GenBank/DDBJ databases">
        <title>Acidophilic green algal genome provides insights into adaptation to an acidic environment.</title>
        <authorList>
            <person name="Hirooka S."/>
            <person name="Hirose Y."/>
            <person name="Kanesaki Y."/>
            <person name="Higuchi S."/>
            <person name="Fujiwara T."/>
            <person name="Onuma R."/>
            <person name="Era A."/>
            <person name="Ohbayashi R."/>
            <person name="Uzuka A."/>
            <person name="Nozaki H."/>
            <person name="Yoshikawa H."/>
            <person name="Miyagishima S.Y."/>
        </authorList>
    </citation>
    <scope>NUCLEOTIDE SEQUENCE [LARGE SCALE GENOMIC DNA]</scope>
    <source>
        <strain evidence="10 11">NIES-2499</strain>
    </source>
</reference>
<comment type="similarity">
    <text evidence="2">Belongs to the SWEET sugar transporter family.</text>
</comment>
<evidence type="ECO:0000313" key="10">
    <source>
        <dbReference type="EMBL" id="GAX81004.1"/>
    </source>
</evidence>
<evidence type="ECO:0000256" key="5">
    <source>
        <dbReference type="ARBA" id="ARBA00022692"/>
    </source>
</evidence>
<dbReference type="OrthoDB" id="409725at2759"/>